<dbReference type="RefSeq" id="XP_030994432.1">
    <property type="nucleotide sequence ID" value="XM_031143902.1"/>
</dbReference>
<dbReference type="PANTHER" id="PTHR37534:SF15">
    <property type="entry name" value="ZN(II)2CYS6 TRANSCRIPTION FACTOR (EUROFUNG)"/>
    <property type="match status" value="1"/>
</dbReference>
<keyword evidence="3" id="KW-0805">Transcription regulation</keyword>
<sequence>MSHEDMGDGKARGGPEKPSSAPAQKGCAKCDRRRIRCDLQKPECQKCIRKGLKCPGYGRKLRWVEGVAARGHLRGRRVPTAPGSSPPGDQSHAPDPANTQTEQDVEVVHREPSDVDMQRWQLQRQIQRPLPGMATNFSVSNLMASTARFLDYYQQNLAGLMVWLDSDENAYRRTVAPMGEIQPAIGFAIMAFAAQHGAIGGNQEGMDALAEFARDRCLEIIQQRARDMTNQLTQGQHLRSASDIADAEWMLASILIMANYENNLHRPTIADAHRRAARTIVNLFKDEPAIRNRGLFSFLRNQLVIDDVITASTSFDVEYVRNSITPGPESDHIMFSQFLRLLHEVTLLSREIPLRDPSVLYPPHKFTVPFLRLEFEMCRGATLMAAGSHGLQPPSNMFRDFVRLVDTYHTAGLLYSFHCLELVDSNHAEWVIAVSQLFDQLMSFDNHTPWLHVLGWPVFIAGTACHGNPGRQSLISGIFKDIYRATRFGQHRSAIQFLDDFWAGIDTDWRPLAYQREMEGRRILVT</sequence>
<dbReference type="InParanoid" id="A0A507B6R1"/>
<dbReference type="Proteomes" id="UP000319257">
    <property type="component" value="Unassembled WGS sequence"/>
</dbReference>
<reference evidence="9 10" key="1">
    <citation type="submission" date="2019-06" db="EMBL/GenBank/DDBJ databases">
        <title>Draft genome sequence of the filamentous fungus Phialemoniopsis curvata isolated from diesel fuel.</title>
        <authorList>
            <person name="Varaljay V.A."/>
            <person name="Lyon W.J."/>
            <person name="Crouch A.L."/>
            <person name="Drake C.E."/>
            <person name="Hollomon J.M."/>
            <person name="Nadeau L.J."/>
            <person name="Nunn H.S."/>
            <person name="Stevenson B.S."/>
            <person name="Bojanowski C.L."/>
            <person name="Crookes-Goodson W.J."/>
        </authorList>
    </citation>
    <scope>NUCLEOTIDE SEQUENCE [LARGE SCALE GENOMIC DNA]</scope>
    <source>
        <strain evidence="9 10">D216</strain>
    </source>
</reference>
<evidence type="ECO:0000313" key="9">
    <source>
        <dbReference type="EMBL" id="TPX12721.1"/>
    </source>
</evidence>
<proteinExistence type="predicted"/>
<organism evidence="9 10">
    <name type="scientific">Thyridium curvatum</name>
    <dbReference type="NCBI Taxonomy" id="1093900"/>
    <lineage>
        <taxon>Eukaryota</taxon>
        <taxon>Fungi</taxon>
        <taxon>Dikarya</taxon>
        <taxon>Ascomycota</taxon>
        <taxon>Pezizomycotina</taxon>
        <taxon>Sordariomycetes</taxon>
        <taxon>Sordariomycetidae</taxon>
        <taxon>Thyridiales</taxon>
        <taxon>Thyridiaceae</taxon>
        <taxon>Thyridium</taxon>
    </lineage>
</organism>
<protein>
    <recommendedName>
        <fullName evidence="8">Zn(2)-C6 fungal-type domain-containing protein</fullName>
    </recommendedName>
</protein>
<dbReference type="PROSITE" id="PS50048">
    <property type="entry name" value="ZN2_CY6_FUNGAL_2"/>
    <property type="match status" value="1"/>
</dbReference>
<dbReference type="InterPro" id="IPR001138">
    <property type="entry name" value="Zn2Cys6_DnaBD"/>
</dbReference>
<evidence type="ECO:0000256" key="7">
    <source>
        <dbReference type="SAM" id="MobiDB-lite"/>
    </source>
</evidence>
<dbReference type="PANTHER" id="PTHR37534">
    <property type="entry name" value="TRANSCRIPTIONAL ACTIVATOR PROTEIN UGA3"/>
    <property type="match status" value="1"/>
</dbReference>
<name>A0A507B6R1_9PEZI</name>
<dbReference type="SMART" id="SM00066">
    <property type="entry name" value="GAL4"/>
    <property type="match status" value="1"/>
</dbReference>
<keyword evidence="10" id="KW-1185">Reference proteome</keyword>
<gene>
    <name evidence="9" type="ORF">E0L32_000898</name>
</gene>
<evidence type="ECO:0000256" key="3">
    <source>
        <dbReference type="ARBA" id="ARBA00023015"/>
    </source>
</evidence>
<evidence type="ECO:0000256" key="2">
    <source>
        <dbReference type="ARBA" id="ARBA00022833"/>
    </source>
</evidence>
<comment type="caution">
    <text evidence="9">The sequence shown here is derived from an EMBL/GenBank/DDBJ whole genome shotgun (WGS) entry which is preliminary data.</text>
</comment>
<dbReference type="GeneID" id="41968345"/>
<dbReference type="GO" id="GO:0045944">
    <property type="term" value="P:positive regulation of transcription by RNA polymerase II"/>
    <property type="evidence" value="ECO:0007669"/>
    <property type="project" value="TreeGrafter"/>
</dbReference>
<dbReference type="GO" id="GO:0008270">
    <property type="term" value="F:zinc ion binding"/>
    <property type="evidence" value="ECO:0007669"/>
    <property type="project" value="InterPro"/>
</dbReference>
<dbReference type="AlphaFoldDB" id="A0A507B6R1"/>
<evidence type="ECO:0000256" key="6">
    <source>
        <dbReference type="ARBA" id="ARBA00023242"/>
    </source>
</evidence>
<dbReference type="EMBL" id="SKBQ01000003">
    <property type="protein sequence ID" value="TPX12721.1"/>
    <property type="molecule type" value="Genomic_DNA"/>
</dbReference>
<dbReference type="Pfam" id="PF00172">
    <property type="entry name" value="Zn_clus"/>
    <property type="match status" value="1"/>
</dbReference>
<keyword evidence="6" id="KW-0539">Nucleus</keyword>
<dbReference type="InterPro" id="IPR036864">
    <property type="entry name" value="Zn2-C6_fun-type_DNA-bd_sf"/>
</dbReference>
<dbReference type="InterPro" id="IPR021858">
    <property type="entry name" value="Fun_TF"/>
</dbReference>
<evidence type="ECO:0000259" key="8">
    <source>
        <dbReference type="PROSITE" id="PS50048"/>
    </source>
</evidence>
<dbReference type="GO" id="GO:0000981">
    <property type="term" value="F:DNA-binding transcription factor activity, RNA polymerase II-specific"/>
    <property type="evidence" value="ECO:0007669"/>
    <property type="project" value="InterPro"/>
</dbReference>
<evidence type="ECO:0000313" key="10">
    <source>
        <dbReference type="Proteomes" id="UP000319257"/>
    </source>
</evidence>
<feature type="region of interest" description="Disordered" evidence="7">
    <location>
        <begin position="73"/>
        <end position="105"/>
    </location>
</feature>
<dbReference type="STRING" id="1093900.A0A507B6R1"/>
<dbReference type="Gene3D" id="4.10.240.10">
    <property type="entry name" value="Zn(2)-C6 fungal-type DNA-binding domain"/>
    <property type="match status" value="1"/>
</dbReference>
<dbReference type="GO" id="GO:0000976">
    <property type="term" value="F:transcription cis-regulatory region binding"/>
    <property type="evidence" value="ECO:0007669"/>
    <property type="project" value="TreeGrafter"/>
</dbReference>
<keyword evidence="2" id="KW-0862">Zinc</keyword>
<dbReference type="OrthoDB" id="3251668at2759"/>
<dbReference type="Pfam" id="PF11951">
    <property type="entry name" value="Fungal_trans_2"/>
    <property type="match status" value="1"/>
</dbReference>
<feature type="region of interest" description="Disordered" evidence="7">
    <location>
        <begin position="1"/>
        <end position="29"/>
    </location>
</feature>
<accession>A0A507B6R1</accession>
<feature type="domain" description="Zn(2)-C6 fungal-type" evidence="8">
    <location>
        <begin position="26"/>
        <end position="54"/>
    </location>
</feature>
<evidence type="ECO:0000256" key="1">
    <source>
        <dbReference type="ARBA" id="ARBA00004123"/>
    </source>
</evidence>
<evidence type="ECO:0000256" key="4">
    <source>
        <dbReference type="ARBA" id="ARBA00023125"/>
    </source>
</evidence>
<evidence type="ECO:0000256" key="5">
    <source>
        <dbReference type="ARBA" id="ARBA00023163"/>
    </source>
</evidence>
<feature type="compositionally biased region" description="Basic and acidic residues" evidence="7">
    <location>
        <begin position="1"/>
        <end position="15"/>
    </location>
</feature>
<dbReference type="SUPFAM" id="SSF57701">
    <property type="entry name" value="Zn2/Cys6 DNA-binding domain"/>
    <property type="match status" value="1"/>
</dbReference>
<dbReference type="CDD" id="cd00067">
    <property type="entry name" value="GAL4"/>
    <property type="match status" value="1"/>
</dbReference>
<comment type="subcellular location">
    <subcellularLocation>
        <location evidence="1">Nucleus</location>
    </subcellularLocation>
</comment>
<dbReference type="GO" id="GO:0005634">
    <property type="term" value="C:nucleus"/>
    <property type="evidence" value="ECO:0007669"/>
    <property type="project" value="UniProtKB-SubCell"/>
</dbReference>
<keyword evidence="5" id="KW-0804">Transcription</keyword>
<keyword evidence="4" id="KW-0238">DNA-binding</keyword>